<organism evidence="6 7">
    <name type="scientific">Cetraspora pellucida</name>
    <dbReference type="NCBI Taxonomy" id="1433469"/>
    <lineage>
        <taxon>Eukaryota</taxon>
        <taxon>Fungi</taxon>
        <taxon>Fungi incertae sedis</taxon>
        <taxon>Mucoromycota</taxon>
        <taxon>Glomeromycotina</taxon>
        <taxon>Glomeromycetes</taxon>
        <taxon>Diversisporales</taxon>
        <taxon>Gigasporaceae</taxon>
        <taxon>Cetraspora</taxon>
    </lineage>
</organism>
<dbReference type="Proteomes" id="UP000789759">
    <property type="component" value="Unassembled WGS sequence"/>
</dbReference>
<keyword evidence="7" id="KW-1185">Reference proteome</keyword>
<dbReference type="InterPro" id="IPR002893">
    <property type="entry name" value="Znf_MYND"/>
</dbReference>
<name>A0A9N9AZI5_9GLOM</name>
<dbReference type="PROSITE" id="PS01360">
    <property type="entry name" value="ZF_MYND_1"/>
    <property type="match status" value="1"/>
</dbReference>
<dbReference type="OrthoDB" id="432970at2759"/>
<keyword evidence="3" id="KW-0862">Zinc</keyword>
<evidence type="ECO:0000256" key="4">
    <source>
        <dbReference type="PROSITE-ProRule" id="PRU00134"/>
    </source>
</evidence>
<dbReference type="PROSITE" id="PS50865">
    <property type="entry name" value="ZF_MYND_2"/>
    <property type="match status" value="1"/>
</dbReference>
<dbReference type="InterPro" id="IPR046824">
    <property type="entry name" value="Mss51-like_C"/>
</dbReference>
<proteinExistence type="predicted"/>
<dbReference type="SUPFAM" id="SSF144232">
    <property type="entry name" value="HIT/MYND zinc finger-like"/>
    <property type="match status" value="2"/>
</dbReference>
<keyword evidence="1" id="KW-0479">Metal-binding</keyword>
<keyword evidence="2 4" id="KW-0863">Zinc-finger</keyword>
<reference evidence="6" key="1">
    <citation type="submission" date="2021-06" db="EMBL/GenBank/DDBJ databases">
        <authorList>
            <person name="Kallberg Y."/>
            <person name="Tangrot J."/>
            <person name="Rosling A."/>
        </authorList>
    </citation>
    <scope>NUCLEOTIDE SEQUENCE</scope>
    <source>
        <strain evidence="6">FL966</strain>
    </source>
</reference>
<evidence type="ECO:0000256" key="1">
    <source>
        <dbReference type="ARBA" id="ARBA00022723"/>
    </source>
</evidence>
<dbReference type="PANTHER" id="PTHR28069">
    <property type="entry name" value="GH20023P"/>
    <property type="match status" value="1"/>
</dbReference>
<dbReference type="Gene3D" id="6.10.140.2220">
    <property type="match status" value="1"/>
</dbReference>
<gene>
    <name evidence="6" type="ORF">CPELLU_LOCUS4577</name>
</gene>
<dbReference type="Pfam" id="PF01753">
    <property type="entry name" value="zf-MYND"/>
    <property type="match status" value="1"/>
</dbReference>
<accession>A0A9N9AZI5</accession>
<dbReference type="GO" id="GO:0008270">
    <property type="term" value="F:zinc ion binding"/>
    <property type="evidence" value="ECO:0007669"/>
    <property type="project" value="UniProtKB-KW"/>
</dbReference>
<dbReference type="Pfam" id="PF20179">
    <property type="entry name" value="MSS51_C"/>
    <property type="match status" value="1"/>
</dbReference>
<evidence type="ECO:0000256" key="2">
    <source>
        <dbReference type="ARBA" id="ARBA00022771"/>
    </source>
</evidence>
<sequence>LVGASNKIIAFNCKKQIDAESAVFNFCTKKVSVYSIEDEIIKKIHKFPYPMQLMIIKEASAVINRLAKSKDALGLTFLNSWRMFQEIFEESEYEVYEDQELINIEVSEKSGKKISAKNRRLTMNELTERLQEKYWSVEERGEANEAEAFISKLKEELRKRKTYLQIAGFACSNCHQTSREDGTRTLLRCTRCRMSYYCSKSCQKADFSFHKQFCAAIEELSNLEEVWYSCNDKESEWNKRKIYHMQLLAAALDRDLTSYESNTWLNQPKCHVCFRTSRDSESRSALIPCTSCHVVFCCSNEHWEQHRSKHKSLCQTYQIMVQCEIMRYHGTSETLWAPEEWDESLIYPPLPKDWSSYLKWRKAPQFNQLDALCRVITNSLSLPLTILSALETFYPRSQLRSFDELVIHLIGAGKYEVSALMSFEEIMHILPNIRTLQLILIGIELTSKTMGVSLQCCPRCTKADRKRIYSLHPISYHEYSASDDFITPQIVVGFNIGLYEEFWKPSIEFLIEKELPCIFTSYSKDEASQDAKMLKNLGAKIIVGAKENKWRSTMPLVEPQETDKFYYNNYYRTLLKGKREYITQPKGKRE</sequence>
<comment type="caution">
    <text evidence="6">The sequence shown here is derived from an EMBL/GenBank/DDBJ whole genome shotgun (WGS) entry which is preliminary data.</text>
</comment>
<evidence type="ECO:0000259" key="5">
    <source>
        <dbReference type="PROSITE" id="PS50865"/>
    </source>
</evidence>
<dbReference type="AlphaFoldDB" id="A0A9N9AZI5"/>
<evidence type="ECO:0000313" key="7">
    <source>
        <dbReference type="Proteomes" id="UP000789759"/>
    </source>
</evidence>
<feature type="domain" description="MYND-type" evidence="5">
    <location>
        <begin position="171"/>
        <end position="214"/>
    </location>
</feature>
<evidence type="ECO:0000256" key="3">
    <source>
        <dbReference type="ARBA" id="ARBA00022833"/>
    </source>
</evidence>
<dbReference type="PANTHER" id="PTHR28069:SF2">
    <property type="entry name" value="GH20023P"/>
    <property type="match status" value="1"/>
</dbReference>
<feature type="non-terminal residue" evidence="6">
    <location>
        <position position="590"/>
    </location>
</feature>
<evidence type="ECO:0000313" key="6">
    <source>
        <dbReference type="EMBL" id="CAG8547193.1"/>
    </source>
</evidence>
<protein>
    <submittedName>
        <fullName evidence="6">16557_t:CDS:1</fullName>
    </submittedName>
</protein>
<dbReference type="EMBL" id="CAJVQA010002428">
    <property type="protein sequence ID" value="CAG8547193.1"/>
    <property type="molecule type" value="Genomic_DNA"/>
</dbReference>